<protein>
    <submittedName>
        <fullName evidence="2">Uncharacterized protein</fullName>
    </submittedName>
</protein>
<dbReference type="AlphaFoldDB" id="A0A840N399"/>
<feature type="chain" id="PRO_5032608765" evidence="1">
    <location>
        <begin position="25"/>
        <end position="103"/>
    </location>
</feature>
<accession>A0A840N399</accession>
<dbReference type="RefSeq" id="WP_184089980.1">
    <property type="nucleotide sequence ID" value="NZ_JACHIJ010000009.1"/>
</dbReference>
<organism evidence="2 3">
    <name type="scientific">Afipia massiliensis</name>
    <dbReference type="NCBI Taxonomy" id="211460"/>
    <lineage>
        <taxon>Bacteria</taxon>
        <taxon>Pseudomonadati</taxon>
        <taxon>Pseudomonadota</taxon>
        <taxon>Alphaproteobacteria</taxon>
        <taxon>Hyphomicrobiales</taxon>
        <taxon>Nitrobacteraceae</taxon>
        <taxon>Afipia</taxon>
    </lineage>
</organism>
<evidence type="ECO:0000313" key="3">
    <source>
        <dbReference type="Proteomes" id="UP000521227"/>
    </source>
</evidence>
<dbReference type="EMBL" id="JACHIJ010000009">
    <property type="protein sequence ID" value="MBB5054929.1"/>
    <property type="molecule type" value="Genomic_DNA"/>
</dbReference>
<feature type="signal peptide" evidence="1">
    <location>
        <begin position="1"/>
        <end position="24"/>
    </location>
</feature>
<name>A0A840N399_9BRAD</name>
<reference evidence="2 3" key="1">
    <citation type="submission" date="2020-08" db="EMBL/GenBank/DDBJ databases">
        <title>Genomic Encyclopedia of Type Strains, Phase IV (KMG-IV): sequencing the most valuable type-strain genomes for metagenomic binning, comparative biology and taxonomic classification.</title>
        <authorList>
            <person name="Goeker M."/>
        </authorList>
    </citation>
    <scope>NUCLEOTIDE SEQUENCE [LARGE SCALE GENOMIC DNA]</scope>
    <source>
        <strain evidence="2 3">DSM 17498</strain>
    </source>
</reference>
<keyword evidence="1" id="KW-0732">Signal</keyword>
<evidence type="ECO:0000313" key="2">
    <source>
        <dbReference type="EMBL" id="MBB5054929.1"/>
    </source>
</evidence>
<evidence type="ECO:0000256" key="1">
    <source>
        <dbReference type="SAM" id="SignalP"/>
    </source>
</evidence>
<sequence>MKFSFALVGLAALGILAVTETASAMPNGLTTKSGIESNVDQVRLVCDRYGRCYQSRGYGYRSGPRYGHGHRYGHAPRYDRHRGRGYGHGHGGGGGNWRPVGRL</sequence>
<gene>
    <name evidence="2" type="ORF">HNQ36_004940</name>
</gene>
<proteinExistence type="predicted"/>
<comment type="caution">
    <text evidence="2">The sequence shown here is derived from an EMBL/GenBank/DDBJ whole genome shotgun (WGS) entry which is preliminary data.</text>
</comment>
<dbReference type="Proteomes" id="UP000521227">
    <property type="component" value="Unassembled WGS sequence"/>
</dbReference>